<evidence type="ECO:0000313" key="2">
    <source>
        <dbReference type="EMBL" id="KAJ8478298.1"/>
    </source>
</evidence>
<dbReference type="Proteomes" id="UP001222027">
    <property type="component" value="Unassembled WGS sequence"/>
</dbReference>
<dbReference type="AlphaFoldDB" id="A0AAV8QNV6"/>
<name>A0AAV8QNV6_ENSVE</name>
<sequence length="160" mass="16888">MQQPPTPNAAALPPNPFPSPPPLSANSSPGSVTTTTTTTTNKSNRRAPPGPEEVLAHYESQGLSPREASLRAIRELQAILFRYATKKERFAADSPRKLDGVNTRLAVLEMKLDSKPGFPESLAIGVASGAIVSAIPHVLGGLRGIWDSVWSATKGSPPSL</sequence>
<dbReference type="EMBL" id="JAQQAF010000006">
    <property type="protein sequence ID" value="KAJ8478298.1"/>
    <property type="molecule type" value="Genomic_DNA"/>
</dbReference>
<reference evidence="2 3" key="1">
    <citation type="submission" date="2022-12" db="EMBL/GenBank/DDBJ databases">
        <title>Chromosome-scale assembly of the Ensete ventricosum genome.</title>
        <authorList>
            <person name="Dussert Y."/>
            <person name="Stocks J."/>
            <person name="Wendawek A."/>
            <person name="Woldeyes F."/>
            <person name="Nichols R.A."/>
            <person name="Borrell J.S."/>
        </authorList>
    </citation>
    <scope>NUCLEOTIDE SEQUENCE [LARGE SCALE GENOMIC DNA]</scope>
    <source>
        <strain evidence="3">cv. Maze</strain>
        <tissue evidence="2">Seeds</tissue>
    </source>
</reference>
<gene>
    <name evidence="2" type="ORF">OPV22_022025</name>
</gene>
<keyword evidence="3" id="KW-1185">Reference proteome</keyword>
<comment type="caution">
    <text evidence="2">The sequence shown here is derived from an EMBL/GenBank/DDBJ whole genome shotgun (WGS) entry which is preliminary data.</text>
</comment>
<protein>
    <submittedName>
        <fullName evidence="2">Uncharacterized protein</fullName>
    </submittedName>
</protein>
<proteinExistence type="predicted"/>
<feature type="region of interest" description="Disordered" evidence="1">
    <location>
        <begin position="1"/>
        <end position="62"/>
    </location>
</feature>
<evidence type="ECO:0000256" key="1">
    <source>
        <dbReference type="SAM" id="MobiDB-lite"/>
    </source>
</evidence>
<organism evidence="2 3">
    <name type="scientific">Ensete ventricosum</name>
    <name type="common">Abyssinian banana</name>
    <name type="synonym">Musa ensete</name>
    <dbReference type="NCBI Taxonomy" id="4639"/>
    <lineage>
        <taxon>Eukaryota</taxon>
        <taxon>Viridiplantae</taxon>
        <taxon>Streptophyta</taxon>
        <taxon>Embryophyta</taxon>
        <taxon>Tracheophyta</taxon>
        <taxon>Spermatophyta</taxon>
        <taxon>Magnoliopsida</taxon>
        <taxon>Liliopsida</taxon>
        <taxon>Zingiberales</taxon>
        <taxon>Musaceae</taxon>
        <taxon>Ensete</taxon>
    </lineage>
</organism>
<evidence type="ECO:0000313" key="3">
    <source>
        <dbReference type="Proteomes" id="UP001222027"/>
    </source>
</evidence>
<accession>A0AAV8QNV6</accession>
<feature type="compositionally biased region" description="Low complexity" evidence="1">
    <location>
        <begin position="24"/>
        <end position="40"/>
    </location>
</feature>
<feature type="compositionally biased region" description="Pro residues" evidence="1">
    <location>
        <begin position="1"/>
        <end position="23"/>
    </location>
</feature>